<comment type="subcellular location">
    <subcellularLocation>
        <location evidence="5">Cell membrane</location>
        <topology evidence="5">Multi-pass membrane protein</topology>
    </subcellularLocation>
    <subcellularLocation>
        <location evidence="1">Membrane</location>
        <topology evidence="1">Multi-pass membrane protein</topology>
    </subcellularLocation>
</comment>
<dbReference type="RefSeq" id="WP_269422924.1">
    <property type="nucleotide sequence ID" value="NZ_JAPWGY010000002.1"/>
</dbReference>
<organism evidence="6 7">
    <name type="scientific">Kiloniella laminariae</name>
    <dbReference type="NCBI Taxonomy" id="454162"/>
    <lineage>
        <taxon>Bacteria</taxon>
        <taxon>Pseudomonadati</taxon>
        <taxon>Pseudomonadota</taxon>
        <taxon>Alphaproteobacteria</taxon>
        <taxon>Rhodospirillales</taxon>
        <taxon>Kiloniellaceae</taxon>
        <taxon>Kiloniella</taxon>
    </lineage>
</organism>
<protein>
    <recommendedName>
        <fullName evidence="5">Probable membrane transporter protein</fullName>
    </recommendedName>
</protein>
<keyword evidence="2 5" id="KW-0812">Transmembrane</keyword>
<evidence type="ECO:0000256" key="2">
    <source>
        <dbReference type="ARBA" id="ARBA00022692"/>
    </source>
</evidence>
<feature type="transmembrane region" description="Helical" evidence="5">
    <location>
        <begin position="112"/>
        <end position="129"/>
    </location>
</feature>
<feature type="transmembrane region" description="Helical" evidence="5">
    <location>
        <begin position="185"/>
        <end position="210"/>
    </location>
</feature>
<name>A0ABT4LI25_9PROT</name>
<feature type="transmembrane region" description="Helical" evidence="5">
    <location>
        <begin position="90"/>
        <end position="105"/>
    </location>
</feature>
<dbReference type="Proteomes" id="UP001069802">
    <property type="component" value="Unassembled WGS sequence"/>
</dbReference>
<keyword evidence="3 5" id="KW-1133">Transmembrane helix</keyword>
<comment type="caution">
    <text evidence="6">The sequence shown here is derived from an EMBL/GenBank/DDBJ whole genome shotgun (WGS) entry which is preliminary data.</text>
</comment>
<gene>
    <name evidence="6" type="ORF">O4H49_08130</name>
</gene>
<keyword evidence="4 5" id="KW-0472">Membrane</keyword>
<evidence type="ECO:0000256" key="1">
    <source>
        <dbReference type="ARBA" id="ARBA00004141"/>
    </source>
</evidence>
<feature type="transmembrane region" description="Helical" evidence="5">
    <location>
        <begin position="250"/>
        <end position="268"/>
    </location>
</feature>
<feature type="transmembrane region" description="Helical" evidence="5">
    <location>
        <begin position="12"/>
        <end position="40"/>
    </location>
</feature>
<evidence type="ECO:0000313" key="6">
    <source>
        <dbReference type="EMBL" id="MCZ4280742.1"/>
    </source>
</evidence>
<evidence type="ECO:0000256" key="4">
    <source>
        <dbReference type="ARBA" id="ARBA00023136"/>
    </source>
</evidence>
<dbReference type="PANTHER" id="PTHR43483">
    <property type="entry name" value="MEMBRANE TRANSPORTER PROTEIN HI_0806-RELATED"/>
    <property type="match status" value="1"/>
</dbReference>
<sequence length="272" mass="28120">MDSIDLIYTGLLLILTGAVAGTLAGLLGVGGGIVIVPVLFNLFGLLDLPASTAMHMAVGTSLATIVPTSLSSLRAHHKKGAVDIPLLKKWGLGIFAGSVLGAFIAGQVKGDVLTAVFAVVALLVSLNMVRSEALTLSPALPAGTWLNTLISMIIGSFSAIMGIGGGTLSVPVLSSFSFPIHKAVGTASALGLLIAIPGVTGFILIGAGVAERPPLSLGYVSLVGFCLIFPTTVLFAPLGARIAHRLNRLWLRRTFALFLGLTSLRMFYNLLY</sequence>
<dbReference type="Pfam" id="PF01925">
    <property type="entry name" value="TauE"/>
    <property type="match status" value="1"/>
</dbReference>
<feature type="transmembrane region" description="Helical" evidence="5">
    <location>
        <begin position="52"/>
        <end position="70"/>
    </location>
</feature>
<dbReference type="PANTHER" id="PTHR43483:SF3">
    <property type="entry name" value="MEMBRANE TRANSPORTER PROTEIN HI_0806-RELATED"/>
    <property type="match status" value="1"/>
</dbReference>
<keyword evidence="7" id="KW-1185">Reference proteome</keyword>
<evidence type="ECO:0000256" key="5">
    <source>
        <dbReference type="RuleBase" id="RU363041"/>
    </source>
</evidence>
<dbReference type="EMBL" id="JAPWGY010000002">
    <property type="protein sequence ID" value="MCZ4280742.1"/>
    <property type="molecule type" value="Genomic_DNA"/>
</dbReference>
<proteinExistence type="inferred from homology"/>
<reference evidence="6" key="1">
    <citation type="submission" date="2022-12" db="EMBL/GenBank/DDBJ databases">
        <title>Bacterial isolates from different developmental stages of Nematostella vectensis.</title>
        <authorList>
            <person name="Fraune S."/>
        </authorList>
    </citation>
    <scope>NUCLEOTIDE SEQUENCE</scope>
    <source>
        <strain evidence="6">G21630-S1</strain>
    </source>
</reference>
<feature type="transmembrane region" description="Helical" evidence="5">
    <location>
        <begin position="216"/>
        <end position="238"/>
    </location>
</feature>
<dbReference type="InterPro" id="IPR002781">
    <property type="entry name" value="TM_pro_TauE-like"/>
</dbReference>
<evidence type="ECO:0000313" key="7">
    <source>
        <dbReference type="Proteomes" id="UP001069802"/>
    </source>
</evidence>
<accession>A0ABT4LI25</accession>
<feature type="transmembrane region" description="Helical" evidence="5">
    <location>
        <begin position="149"/>
        <end position="173"/>
    </location>
</feature>
<keyword evidence="5" id="KW-1003">Cell membrane</keyword>
<comment type="similarity">
    <text evidence="5">Belongs to the 4-toluene sulfonate uptake permease (TSUP) (TC 2.A.102) family.</text>
</comment>
<evidence type="ECO:0000256" key="3">
    <source>
        <dbReference type="ARBA" id="ARBA00022989"/>
    </source>
</evidence>